<comment type="cofactor">
    <cofactor evidence="8">
        <name>Mn(2+)</name>
        <dbReference type="ChEBI" id="CHEBI:29035"/>
    </cofactor>
    <text evidence="8">Binds 2 manganese ions per subunit.</text>
</comment>
<evidence type="ECO:0000256" key="3">
    <source>
        <dbReference type="ARBA" id="ARBA00009528"/>
    </source>
</evidence>
<reference evidence="10 11" key="2">
    <citation type="journal article" date="2014" name="Curr. Biol.">
        <title>Symbiont-Supplemented Maternal Investment Underpinning Host's Ecological Adaptation.</title>
        <authorList>
            <person name="Kaiwa N."/>
            <person name="Hosokawa T."/>
            <person name="Nikoh N."/>
            <person name="Tanahashi M."/>
            <person name="Moriyama M."/>
            <person name="Meng X.Y."/>
            <person name="Maeda T."/>
            <person name="Yamaguchi K."/>
            <person name="Shigenobu S."/>
            <person name="Ito M."/>
            <person name="Fukatsu T."/>
        </authorList>
    </citation>
    <scope>NUCLEOTIDE SEQUENCE [LARGE SCALE GENOMIC DNA]</scope>
    <source>
        <strain evidence="10 11">UwTKB</strain>
    </source>
</reference>
<comment type="catalytic activity">
    <reaction evidence="1 8">
        <text>Release of an N-terminal amino acid, Xaa-|-Yaa-, in which Xaa is preferably Leu, but may be other amino acids including Pro although not Arg or Lys, and Yaa may be Pro. Amino acid amides and methyl esters are also readily hydrolyzed, but rates on arylamides are exceedingly low.</text>
        <dbReference type="EC" id="3.4.11.1"/>
    </reaction>
</comment>
<dbReference type="PANTHER" id="PTHR11963:SF23">
    <property type="entry name" value="CYTOSOL AMINOPEPTIDASE"/>
    <property type="match status" value="1"/>
</dbReference>
<comment type="subcellular location">
    <subcellularLocation>
        <location evidence="8">Cytoplasm</location>
    </subcellularLocation>
</comment>
<comment type="function">
    <text evidence="8">Presumably involved in the processing and regular turnover of intracellular proteins. Catalyzes the removal of unsubstituted N-terminal amino acids from various peptides.</text>
</comment>
<dbReference type="AlphaFoldDB" id="A0A090AJU5"/>
<dbReference type="EC" id="3.4.11.1" evidence="8"/>
<dbReference type="InterPro" id="IPR011356">
    <property type="entry name" value="Leucine_aapep/pepB"/>
</dbReference>
<evidence type="ECO:0000256" key="5">
    <source>
        <dbReference type="ARBA" id="ARBA00022670"/>
    </source>
</evidence>
<dbReference type="InterPro" id="IPR023042">
    <property type="entry name" value="Peptidase_M17_leu_NH2_pept"/>
</dbReference>
<proteinExistence type="inferred from homology"/>
<feature type="binding site" evidence="8">
    <location>
        <position position="273"/>
    </location>
    <ligand>
        <name>Mn(2+)</name>
        <dbReference type="ChEBI" id="CHEBI:29035"/>
        <label>2</label>
    </ligand>
</feature>
<dbReference type="OrthoDB" id="9809354at2"/>
<dbReference type="SUPFAM" id="SSF53187">
    <property type="entry name" value="Zn-dependent exopeptidases"/>
    <property type="match status" value="1"/>
</dbReference>
<dbReference type="KEGG" id="sbw:TGUWTKB_5070"/>
<evidence type="ECO:0000256" key="6">
    <source>
        <dbReference type="ARBA" id="ARBA00022801"/>
    </source>
</evidence>
<feature type="binding site" evidence="8">
    <location>
        <position position="352"/>
    </location>
    <ligand>
        <name>Mn(2+)</name>
        <dbReference type="ChEBI" id="CHEBI:29035"/>
        <label>2</label>
    </ligand>
</feature>
<dbReference type="GO" id="GO:0070006">
    <property type="term" value="F:metalloaminopeptidase activity"/>
    <property type="evidence" value="ECO:0007669"/>
    <property type="project" value="InterPro"/>
</dbReference>
<dbReference type="PRINTS" id="PR00481">
    <property type="entry name" value="LAMNOPPTDASE"/>
</dbReference>
<gene>
    <name evidence="8 10" type="primary">pepA</name>
    <name evidence="10" type="ORF">TGUWTKB_5070</name>
</gene>
<organism evidence="10 11">
    <name type="scientific">Candidatus Tachikawaea gelatinosa</name>
    <dbReference type="NCBI Taxonomy" id="1410383"/>
    <lineage>
        <taxon>Bacteria</taxon>
        <taxon>Pseudomonadati</taxon>
        <taxon>Pseudomonadota</taxon>
        <taxon>Gammaproteobacteria</taxon>
        <taxon>Enterobacterales</taxon>
        <taxon>Enterobacteriaceae</taxon>
        <taxon>Candidatus Tachikawaea</taxon>
    </lineage>
</organism>
<dbReference type="NCBIfam" id="NF002074">
    <property type="entry name" value="PRK00913.1-4"/>
    <property type="match status" value="1"/>
</dbReference>
<keyword evidence="5 8" id="KW-0645">Protease</keyword>
<dbReference type="GO" id="GO:0005737">
    <property type="term" value="C:cytoplasm"/>
    <property type="evidence" value="ECO:0007669"/>
    <property type="project" value="UniProtKB-SubCell"/>
</dbReference>
<dbReference type="Gene3D" id="3.40.220.10">
    <property type="entry name" value="Leucine Aminopeptidase, subunit E, domain 1"/>
    <property type="match status" value="1"/>
</dbReference>
<dbReference type="InterPro" id="IPR043472">
    <property type="entry name" value="Macro_dom-like"/>
</dbReference>
<feature type="binding site" evidence="8">
    <location>
        <position position="268"/>
    </location>
    <ligand>
        <name>Mn(2+)</name>
        <dbReference type="ChEBI" id="CHEBI:29035"/>
        <label>2</label>
    </ligand>
</feature>
<dbReference type="HOGENOM" id="CLU_013734_2_2_6"/>
<feature type="binding site" evidence="8">
    <location>
        <position position="350"/>
    </location>
    <ligand>
        <name>Mn(2+)</name>
        <dbReference type="ChEBI" id="CHEBI:29035"/>
        <label>1</label>
    </ligand>
</feature>
<dbReference type="GO" id="GO:0030145">
    <property type="term" value="F:manganese ion binding"/>
    <property type="evidence" value="ECO:0007669"/>
    <property type="project" value="UniProtKB-UniRule"/>
</dbReference>
<dbReference type="InterPro" id="IPR000819">
    <property type="entry name" value="Peptidase_M17_C"/>
</dbReference>
<sequence>MIFNIKKFDIEKEHIDCIVTGIFSLKNLSNSATMIDNLSNGYIKKILSYGEMQGKIKQSLILYNIPNIISKKFLLIGCGKKNKINDDQYQEIICTIVKNLNKMSMKKVVVYLNELNVEKRDLYWKIRQFIEIFYEKTYIFSLNKNKQKTFNNTYEIIIHLEQESDFSIGKIAIKHALAIASSINIAKNISNLPSNICNAEYISHKAKEMENIYNNIHTYNIYEKDMKLLGMNAYLAVGSGSENQSIMSIIQYNNSKKSIKNPIILIGKGLTFDSGGLSIKPAESMSHMKYDMCGAAAVYGIINMIATLELPLYVIGVLACCENMIGKGSMRPGDIITTMSGKTVEVLNTDAEGRLVLCDVLTYVQKFNPEIVIDIATLTGACSVALGTEISGLFSNSTYLINELYKASKYTLDYVWHLPIFKKYKKQLNSKFADINNIGGRMGGAITAACFLESFVKKYQWAHLDVAGTATNEEKKVEATGRPIPLISQFLLNRVKSLLK</sequence>
<evidence type="ECO:0000259" key="9">
    <source>
        <dbReference type="PROSITE" id="PS00631"/>
    </source>
</evidence>
<feature type="active site" evidence="8">
    <location>
        <position position="354"/>
    </location>
</feature>
<feature type="active site" evidence="8">
    <location>
        <position position="280"/>
    </location>
</feature>
<protein>
    <recommendedName>
        <fullName evidence="8">Probable cytosol aminopeptidase</fullName>
        <ecNumber evidence="8">3.4.11.1</ecNumber>
    </recommendedName>
    <alternativeName>
        <fullName evidence="8">Leucine aminopeptidase</fullName>
        <shortName evidence="8">LAP</shortName>
        <ecNumber evidence="8">3.4.11.10</ecNumber>
    </alternativeName>
    <alternativeName>
        <fullName evidence="8">Leucyl aminopeptidase</fullName>
    </alternativeName>
</protein>
<dbReference type="PANTHER" id="PTHR11963">
    <property type="entry name" value="LEUCINE AMINOPEPTIDASE-RELATED"/>
    <property type="match status" value="1"/>
</dbReference>
<dbReference type="PROSITE" id="PS00631">
    <property type="entry name" value="CYTOSOL_AP"/>
    <property type="match status" value="1"/>
</dbReference>
<keyword evidence="8" id="KW-0479">Metal-binding</keyword>
<dbReference type="GO" id="GO:0006508">
    <property type="term" value="P:proteolysis"/>
    <property type="evidence" value="ECO:0007669"/>
    <property type="project" value="UniProtKB-KW"/>
</dbReference>
<comment type="similarity">
    <text evidence="3 8">Belongs to the peptidase M17 family.</text>
</comment>
<keyword evidence="11" id="KW-1185">Reference proteome</keyword>
<dbReference type="SUPFAM" id="SSF52949">
    <property type="entry name" value="Macro domain-like"/>
    <property type="match status" value="1"/>
</dbReference>
<evidence type="ECO:0000256" key="1">
    <source>
        <dbReference type="ARBA" id="ARBA00000135"/>
    </source>
</evidence>
<feature type="binding site" evidence="8">
    <location>
        <position position="291"/>
    </location>
    <ligand>
        <name>Mn(2+)</name>
        <dbReference type="ChEBI" id="CHEBI:29035"/>
        <label>2</label>
    </ligand>
</feature>
<keyword evidence="6 8" id="KW-0378">Hydrolase</keyword>
<keyword evidence="4 8" id="KW-0031">Aminopeptidase</keyword>
<feature type="binding site" evidence="8">
    <location>
        <position position="352"/>
    </location>
    <ligand>
        <name>Mn(2+)</name>
        <dbReference type="ChEBI" id="CHEBI:29035"/>
        <label>1</label>
    </ligand>
</feature>
<reference evidence="11" key="1">
    <citation type="submission" date="2013-11" db="EMBL/GenBank/DDBJ databases">
        <title>Symbiont-containing voluminous jelly as an extraordinary maternal gift for overwintering insect nymphs.</title>
        <authorList>
            <person name="Kaiwa N."/>
            <person name="Hosokawa T."/>
            <person name="Nikoh N."/>
            <person name="Meng X.Y."/>
            <person name="Tanahashi M."/>
            <person name="Moriyama M."/>
            <person name="Maeda T."/>
            <person name="Yamaguchi K."/>
            <person name="Shigenobu S."/>
            <person name="Ito M."/>
            <person name="Fukatsu T."/>
        </authorList>
    </citation>
    <scope>NUCLEOTIDE SEQUENCE [LARGE SCALE GENOMIC DNA]</scope>
    <source>
        <strain evidence="11">UwTKB</strain>
    </source>
</reference>
<feature type="domain" description="Cytosol aminopeptidase" evidence="9">
    <location>
        <begin position="348"/>
        <end position="355"/>
    </location>
</feature>
<feature type="binding site" evidence="8">
    <location>
        <position position="273"/>
    </location>
    <ligand>
        <name>Mn(2+)</name>
        <dbReference type="ChEBI" id="CHEBI:29035"/>
        <label>1</label>
    </ligand>
</feature>
<comment type="catalytic activity">
    <reaction evidence="2 8">
        <text>Release of an N-terminal amino acid, preferentially leucine, but not glutamic or aspartic acids.</text>
        <dbReference type="EC" id="3.4.11.10"/>
    </reaction>
</comment>
<dbReference type="HAMAP" id="MF_00181">
    <property type="entry name" value="Cytosol_peptidase_M17"/>
    <property type="match status" value="1"/>
</dbReference>
<evidence type="ECO:0000256" key="4">
    <source>
        <dbReference type="ARBA" id="ARBA00022438"/>
    </source>
</evidence>
<dbReference type="Pfam" id="PF02789">
    <property type="entry name" value="Peptidase_M17_N"/>
    <property type="match status" value="1"/>
</dbReference>
<name>A0A090AJU5_9ENTR</name>
<keyword evidence="8" id="KW-0963">Cytoplasm</keyword>
<accession>A0A090AJU5</accession>
<evidence type="ECO:0000256" key="2">
    <source>
        <dbReference type="ARBA" id="ARBA00000967"/>
    </source>
</evidence>
<dbReference type="STRING" id="1410383.TGUWTKB_5070"/>
<evidence type="ECO:0000256" key="7">
    <source>
        <dbReference type="ARBA" id="ARBA00023211"/>
    </source>
</evidence>
<dbReference type="Proteomes" id="UP000031627">
    <property type="component" value="Chromosome"/>
</dbReference>
<dbReference type="EMBL" id="AP014521">
    <property type="protein sequence ID" value="BAP58733.1"/>
    <property type="molecule type" value="Genomic_DNA"/>
</dbReference>
<dbReference type="EC" id="3.4.11.10" evidence="8"/>
<evidence type="ECO:0000313" key="11">
    <source>
        <dbReference type="Proteomes" id="UP000031627"/>
    </source>
</evidence>
<dbReference type="Pfam" id="PF00883">
    <property type="entry name" value="Peptidase_M17"/>
    <property type="match status" value="1"/>
</dbReference>
<dbReference type="Gene3D" id="3.40.630.10">
    <property type="entry name" value="Zn peptidases"/>
    <property type="match status" value="1"/>
</dbReference>
<dbReference type="RefSeq" id="WP_041063292.1">
    <property type="nucleotide sequence ID" value="NZ_AP014521.1"/>
</dbReference>
<keyword evidence="7 8" id="KW-0464">Manganese</keyword>
<dbReference type="InterPro" id="IPR008283">
    <property type="entry name" value="Peptidase_M17_N"/>
</dbReference>
<evidence type="ECO:0000313" key="10">
    <source>
        <dbReference type="EMBL" id="BAP58733.1"/>
    </source>
</evidence>
<dbReference type="CDD" id="cd00433">
    <property type="entry name" value="Peptidase_M17"/>
    <property type="match status" value="1"/>
</dbReference>
<evidence type="ECO:0000256" key="8">
    <source>
        <dbReference type="HAMAP-Rule" id="MF_00181"/>
    </source>
</evidence>